<gene>
    <name evidence="1" type="ORF">SAMN02745131_00573</name>
</gene>
<proteinExistence type="predicted"/>
<keyword evidence="2" id="KW-1185">Reference proteome</keyword>
<dbReference type="OrthoDB" id="658859at2"/>
<name>A0A1M4U9T1_9BACT</name>
<organism evidence="1 2">
    <name type="scientific">Flavisolibacter ginsengisoli DSM 18119</name>
    <dbReference type="NCBI Taxonomy" id="1121884"/>
    <lineage>
        <taxon>Bacteria</taxon>
        <taxon>Pseudomonadati</taxon>
        <taxon>Bacteroidota</taxon>
        <taxon>Chitinophagia</taxon>
        <taxon>Chitinophagales</taxon>
        <taxon>Chitinophagaceae</taxon>
        <taxon>Flavisolibacter</taxon>
    </lineage>
</organism>
<sequence>MKYSTNALTLQEKVKEELPKATQRTKKQFVHSLEYELIAGLALQQYIKDEEADFQLLLSIPLSERIPGFIREYGLKRIHQLIKLLVKEFYSTPPLHKIKKPNETKLAFCACEIMLAAMEDQLSIEDLIIFLELTQKGKYGSFKGIVPHSIVTEKLEDYRQERFEAYISLKGQMHQHQKNLGPSERINGGPVSMQQLLNEQDWSIIPLKKIS</sequence>
<dbReference type="Proteomes" id="UP000184048">
    <property type="component" value="Unassembled WGS sequence"/>
</dbReference>
<evidence type="ECO:0000313" key="1">
    <source>
        <dbReference type="EMBL" id="SHE53396.1"/>
    </source>
</evidence>
<reference evidence="1 2" key="1">
    <citation type="submission" date="2016-11" db="EMBL/GenBank/DDBJ databases">
        <authorList>
            <person name="Jaros S."/>
            <person name="Januszkiewicz K."/>
            <person name="Wedrychowicz H."/>
        </authorList>
    </citation>
    <scope>NUCLEOTIDE SEQUENCE [LARGE SCALE GENOMIC DNA]</scope>
    <source>
        <strain evidence="1 2">DSM 18119</strain>
    </source>
</reference>
<dbReference type="EMBL" id="FQUU01000002">
    <property type="protein sequence ID" value="SHE53396.1"/>
    <property type="molecule type" value="Genomic_DNA"/>
</dbReference>
<dbReference type="RefSeq" id="WP_072833734.1">
    <property type="nucleotide sequence ID" value="NZ_FQUU01000002.1"/>
</dbReference>
<dbReference type="AlphaFoldDB" id="A0A1M4U9T1"/>
<dbReference type="STRING" id="1121884.SAMN02745131_00573"/>
<accession>A0A1M4U9T1</accession>
<evidence type="ECO:0000313" key="2">
    <source>
        <dbReference type="Proteomes" id="UP000184048"/>
    </source>
</evidence>
<protein>
    <submittedName>
        <fullName evidence="1">Uncharacterized protein</fullName>
    </submittedName>
</protein>